<keyword evidence="3" id="KW-1185">Reference proteome</keyword>
<reference evidence="2 3" key="1">
    <citation type="submission" date="2021-01" db="EMBL/GenBank/DDBJ databases">
        <title>Genome public.</title>
        <authorList>
            <person name="Liu C."/>
            <person name="Sun Q."/>
        </authorList>
    </citation>
    <scope>NUCLEOTIDE SEQUENCE [LARGE SCALE GENOMIC DNA]</scope>
    <source>
        <strain evidence="2 3">JC656</strain>
    </source>
</reference>
<dbReference type="RefSeq" id="WP_189692687.1">
    <property type="nucleotide sequence ID" value="NZ_BNCM01000003.1"/>
</dbReference>
<name>A0ABS1K497_9MICC</name>
<feature type="compositionally biased region" description="Low complexity" evidence="1">
    <location>
        <begin position="88"/>
        <end position="100"/>
    </location>
</feature>
<organism evidence="2 3">
    <name type="scientific">Sinomonas cellulolyticus</name>
    <dbReference type="NCBI Taxonomy" id="2801916"/>
    <lineage>
        <taxon>Bacteria</taxon>
        <taxon>Bacillati</taxon>
        <taxon>Actinomycetota</taxon>
        <taxon>Actinomycetes</taxon>
        <taxon>Micrococcales</taxon>
        <taxon>Micrococcaceae</taxon>
        <taxon>Sinomonas</taxon>
    </lineage>
</organism>
<dbReference type="Proteomes" id="UP000639051">
    <property type="component" value="Unassembled WGS sequence"/>
</dbReference>
<proteinExistence type="predicted"/>
<evidence type="ECO:0000313" key="3">
    <source>
        <dbReference type="Proteomes" id="UP000639051"/>
    </source>
</evidence>
<sequence>MKDIVKELAKHQYICVPWVQAKPIFEVGAPLALALREHHGTELTAVCPLKKDAPDILAKFPIVTHRSGSVADGGIILAYCPTHKGDAKTASSTASSCASSGQPSYFTAALD</sequence>
<dbReference type="EMBL" id="JAERRC010000030">
    <property type="protein sequence ID" value="MBL0706278.1"/>
    <property type="molecule type" value="Genomic_DNA"/>
</dbReference>
<evidence type="ECO:0000256" key="1">
    <source>
        <dbReference type="SAM" id="MobiDB-lite"/>
    </source>
</evidence>
<protein>
    <submittedName>
        <fullName evidence="2">Uncharacterized protein</fullName>
    </submittedName>
</protein>
<evidence type="ECO:0000313" key="2">
    <source>
        <dbReference type="EMBL" id="MBL0706278.1"/>
    </source>
</evidence>
<comment type="caution">
    <text evidence="2">The sequence shown here is derived from an EMBL/GenBank/DDBJ whole genome shotgun (WGS) entry which is preliminary data.</text>
</comment>
<feature type="region of interest" description="Disordered" evidence="1">
    <location>
        <begin position="88"/>
        <end position="111"/>
    </location>
</feature>
<gene>
    <name evidence="2" type="ORF">JJE72_12275</name>
</gene>
<accession>A0ABS1K497</accession>